<feature type="transmembrane region" description="Helical" evidence="1">
    <location>
        <begin position="6"/>
        <end position="26"/>
    </location>
</feature>
<gene>
    <name evidence="2" type="ORF">UFOVP813_9</name>
</gene>
<evidence type="ECO:0000313" key="2">
    <source>
        <dbReference type="EMBL" id="CAB4163245.1"/>
    </source>
</evidence>
<organism evidence="2">
    <name type="scientific">uncultured Caudovirales phage</name>
    <dbReference type="NCBI Taxonomy" id="2100421"/>
    <lineage>
        <taxon>Viruses</taxon>
        <taxon>Duplodnaviria</taxon>
        <taxon>Heunggongvirae</taxon>
        <taxon>Uroviricota</taxon>
        <taxon>Caudoviricetes</taxon>
        <taxon>Peduoviridae</taxon>
        <taxon>Maltschvirus</taxon>
        <taxon>Maltschvirus maltsch</taxon>
    </lineage>
</organism>
<proteinExistence type="predicted"/>
<name>A0A6J5P236_9CAUD</name>
<dbReference type="EMBL" id="LR796743">
    <property type="protein sequence ID" value="CAB4163245.1"/>
    <property type="molecule type" value="Genomic_DNA"/>
</dbReference>
<evidence type="ECO:0000256" key="1">
    <source>
        <dbReference type="SAM" id="Phobius"/>
    </source>
</evidence>
<keyword evidence="1" id="KW-0472">Membrane</keyword>
<protein>
    <submittedName>
        <fullName evidence="2">Uncharacterized protein</fullName>
    </submittedName>
</protein>
<accession>A0A6J5P236</accession>
<keyword evidence="1" id="KW-0812">Transmembrane</keyword>
<sequence>MSGYHLAFVFGSLFGASLMCIAHLLIARMREREQREELVSACSNTRRLAYASGYNDGKLDIQRGARA</sequence>
<keyword evidence="1" id="KW-1133">Transmembrane helix</keyword>
<reference evidence="2" key="1">
    <citation type="submission" date="2020-04" db="EMBL/GenBank/DDBJ databases">
        <authorList>
            <person name="Chiriac C."/>
            <person name="Salcher M."/>
            <person name="Ghai R."/>
            <person name="Kavagutti S V."/>
        </authorList>
    </citation>
    <scope>NUCLEOTIDE SEQUENCE</scope>
</reference>